<reference evidence="3 4" key="1">
    <citation type="journal article" date="2018" name="Mol. Plant">
        <title>The genome of Artemisia annua provides insight into the evolution of Asteraceae family and artemisinin biosynthesis.</title>
        <authorList>
            <person name="Shen Q."/>
            <person name="Zhang L."/>
            <person name="Liao Z."/>
            <person name="Wang S."/>
            <person name="Yan T."/>
            <person name="Shi P."/>
            <person name="Liu M."/>
            <person name="Fu X."/>
            <person name="Pan Q."/>
            <person name="Wang Y."/>
            <person name="Lv Z."/>
            <person name="Lu X."/>
            <person name="Zhang F."/>
            <person name="Jiang W."/>
            <person name="Ma Y."/>
            <person name="Chen M."/>
            <person name="Hao X."/>
            <person name="Li L."/>
            <person name="Tang Y."/>
            <person name="Lv G."/>
            <person name="Zhou Y."/>
            <person name="Sun X."/>
            <person name="Brodelius P.E."/>
            <person name="Rose J.K.C."/>
            <person name="Tang K."/>
        </authorList>
    </citation>
    <scope>NUCLEOTIDE SEQUENCE [LARGE SCALE GENOMIC DNA]</scope>
    <source>
        <strain evidence="4">cv. Huhao1</strain>
        <tissue evidence="3">Leaf</tissue>
    </source>
</reference>
<evidence type="ECO:0000313" key="4">
    <source>
        <dbReference type="Proteomes" id="UP000245207"/>
    </source>
</evidence>
<comment type="caution">
    <text evidence="3">The sequence shown here is derived from an EMBL/GenBank/DDBJ whole genome shotgun (WGS) entry which is preliminary data.</text>
</comment>
<feature type="domain" description="PGG" evidence="2">
    <location>
        <begin position="535"/>
        <end position="648"/>
    </location>
</feature>
<evidence type="ECO:0000313" key="3">
    <source>
        <dbReference type="EMBL" id="PWA80321.1"/>
    </source>
</evidence>
<dbReference type="SUPFAM" id="SSF48403">
    <property type="entry name" value="Ankyrin repeat"/>
    <property type="match status" value="1"/>
</dbReference>
<feature type="transmembrane region" description="Helical" evidence="1">
    <location>
        <begin position="545"/>
        <end position="563"/>
    </location>
</feature>
<dbReference type="PANTHER" id="PTHR24177">
    <property type="entry name" value="CASKIN"/>
    <property type="match status" value="1"/>
</dbReference>
<dbReference type="Proteomes" id="UP000245207">
    <property type="component" value="Unassembled WGS sequence"/>
</dbReference>
<sequence length="727" mass="83063">MNLACQDLLRGPKEDYLRIGAPLYEAAITCDWEAAKHILLCKPELVRYSITENGETALHIAATAKGPKLKEQFVKNLVSLMTMGDLEIVDKNHNTALYSAAAAGNTGVVKILAQRNRDLLTIPGAKGTMMPLYAAAWFGHYEVAKYLIDNSQGLHDDGWTDANRGWLLEKCAENDMLDIALQTVRMYPELGRSTMILTILAGKPHVFSKTKSSSVKRTFNSVSAFIGLKAGAPENESEALQLLRIIWEDIMKLPKNHIDHILRGPQDSGHSGSKRFFQTLQLKNLIFKHLDKLEKEIQNTKEGPEQVLQLKNLVIKHVVNIYDETQRYINENNTPEEDQPRQMQKFIFDYIMKIHDKTQNSITSEDQAQDLKGLISKHINTMRDETNAQKTYSSRVMFIAAETGNTNFLTELIRQNSDLIWKVNDDNQTIFHIAVKHRHEDIYYLLYELGSMKDMVTPIRDLDENNMLHLAAKSTKRKNLEDVSGAALQMQQELLWFKEVWSMIPPSYRERKNKDGQTPHELFTKEHQHLITKGEKWMKETASQCMVVAALIATIVFAAAFTVPGGYNQNDGIPMFKRNPTFVAFVVADAISLILSSASILTFLSILTSRYAERDFERSLPMKLMFGLAALFLSIGTMMVTFGVSFFVLYHKQTKWIPILISVFAITPAILYVLLQYHLLIDVYRSTFRGKYLFKPTKRVLFYENPRFQRMFPRSNCDQTNNMNNQP</sequence>
<dbReference type="Pfam" id="PF12796">
    <property type="entry name" value="Ank_2"/>
    <property type="match status" value="2"/>
</dbReference>
<feature type="transmembrane region" description="Helical" evidence="1">
    <location>
        <begin position="628"/>
        <end position="650"/>
    </location>
</feature>
<proteinExistence type="predicted"/>
<accession>A0A2U1P3H8</accession>
<dbReference type="OrthoDB" id="1921232at2759"/>
<feature type="transmembrane region" description="Helical" evidence="1">
    <location>
        <begin position="583"/>
        <end position="607"/>
    </location>
</feature>
<dbReference type="Pfam" id="PF13962">
    <property type="entry name" value="PGG"/>
    <property type="match status" value="1"/>
</dbReference>
<keyword evidence="1" id="KW-1133">Transmembrane helix</keyword>
<evidence type="ECO:0000256" key="1">
    <source>
        <dbReference type="SAM" id="Phobius"/>
    </source>
</evidence>
<dbReference type="EMBL" id="PKPP01001737">
    <property type="protein sequence ID" value="PWA80321.1"/>
    <property type="molecule type" value="Genomic_DNA"/>
</dbReference>
<dbReference type="PANTHER" id="PTHR24177:SF472">
    <property type="entry name" value="PGG DOMAIN-CONTAINING PROTEIN"/>
    <property type="match status" value="1"/>
</dbReference>
<keyword evidence="1" id="KW-0472">Membrane</keyword>
<keyword evidence="4" id="KW-1185">Reference proteome</keyword>
<gene>
    <name evidence="3" type="ORF">CTI12_AA197140</name>
</gene>
<dbReference type="InterPro" id="IPR026961">
    <property type="entry name" value="PGG_dom"/>
</dbReference>
<dbReference type="SMART" id="SM00248">
    <property type="entry name" value="ANK"/>
    <property type="match status" value="5"/>
</dbReference>
<dbReference type="InterPro" id="IPR002110">
    <property type="entry name" value="Ankyrin_rpt"/>
</dbReference>
<dbReference type="GO" id="GO:0016020">
    <property type="term" value="C:membrane"/>
    <property type="evidence" value="ECO:0007669"/>
    <property type="project" value="TreeGrafter"/>
</dbReference>
<name>A0A2U1P3H8_ARTAN</name>
<dbReference type="InterPro" id="IPR036770">
    <property type="entry name" value="Ankyrin_rpt-contain_sf"/>
</dbReference>
<dbReference type="Gene3D" id="1.25.40.20">
    <property type="entry name" value="Ankyrin repeat-containing domain"/>
    <property type="match status" value="2"/>
</dbReference>
<evidence type="ECO:0000259" key="2">
    <source>
        <dbReference type="Pfam" id="PF13962"/>
    </source>
</evidence>
<organism evidence="3 4">
    <name type="scientific">Artemisia annua</name>
    <name type="common">Sweet wormwood</name>
    <dbReference type="NCBI Taxonomy" id="35608"/>
    <lineage>
        <taxon>Eukaryota</taxon>
        <taxon>Viridiplantae</taxon>
        <taxon>Streptophyta</taxon>
        <taxon>Embryophyta</taxon>
        <taxon>Tracheophyta</taxon>
        <taxon>Spermatophyta</taxon>
        <taxon>Magnoliopsida</taxon>
        <taxon>eudicotyledons</taxon>
        <taxon>Gunneridae</taxon>
        <taxon>Pentapetalae</taxon>
        <taxon>asterids</taxon>
        <taxon>campanulids</taxon>
        <taxon>Asterales</taxon>
        <taxon>Asteraceae</taxon>
        <taxon>Asteroideae</taxon>
        <taxon>Anthemideae</taxon>
        <taxon>Artemisiinae</taxon>
        <taxon>Artemisia</taxon>
    </lineage>
</organism>
<dbReference type="STRING" id="35608.A0A2U1P3H8"/>
<dbReference type="AlphaFoldDB" id="A0A2U1P3H8"/>
<protein>
    <submittedName>
        <fullName evidence="3">Ankyrin repeat-containing domain, PGG domain protein</fullName>
    </submittedName>
</protein>
<feature type="transmembrane region" description="Helical" evidence="1">
    <location>
        <begin position="656"/>
        <end position="675"/>
    </location>
</feature>
<keyword evidence="1" id="KW-0812">Transmembrane</keyword>